<dbReference type="GO" id="GO:0001401">
    <property type="term" value="C:SAM complex"/>
    <property type="evidence" value="ECO:0007669"/>
    <property type="project" value="TreeGrafter"/>
</dbReference>
<reference evidence="4 5" key="1">
    <citation type="submission" date="2013-03" db="EMBL/GenBank/DDBJ databases">
        <title>The Genome Sequence of Capronia coronata CBS 617.96.</title>
        <authorList>
            <consortium name="The Broad Institute Genomics Platform"/>
            <person name="Cuomo C."/>
            <person name="de Hoog S."/>
            <person name="Gorbushina A."/>
            <person name="Walker B."/>
            <person name="Young S.K."/>
            <person name="Zeng Q."/>
            <person name="Gargeya S."/>
            <person name="Fitzgerald M."/>
            <person name="Haas B."/>
            <person name="Abouelleil A."/>
            <person name="Allen A.W."/>
            <person name="Alvarado L."/>
            <person name="Arachchi H.M."/>
            <person name="Berlin A.M."/>
            <person name="Chapman S.B."/>
            <person name="Gainer-Dewar J."/>
            <person name="Goldberg J."/>
            <person name="Griggs A."/>
            <person name="Gujja S."/>
            <person name="Hansen M."/>
            <person name="Howarth C."/>
            <person name="Imamovic A."/>
            <person name="Ireland A."/>
            <person name="Larimer J."/>
            <person name="McCowan C."/>
            <person name="Murphy C."/>
            <person name="Pearson M."/>
            <person name="Poon T.W."/>
            <person name="Priest M."/>
            <person name="Roberts A."/>
            <person name="Saif S."/>
            <person name="Shea T."/>
            <person name="Sisk P."/>
            <person name="Sykes S."/>
            <person name="Wortman J."/>
            <person name="Nusbaum C."/>
            <person name="Birren B."/>
        </authorList>
    </citation>
    <scope>NUCLEOTIDE SEQUENCE [LARGE SCALE GENOMIC DNA]</scope>
    <source>
        <strain evidence="4 5">CBS 617.96</strain>
    </source>
</reference>
<feature type="domain" description="Metaxin glutathione S-transferase" evidence="2">
    <location>
        <begin position="243"/>
        <end position="308"/>
    </location>
</feature>
<dbReference type="eggNOG" id="KOG3028">
    <property type="taxonomic scope" value="Eukaryota"/>
</dbReference>
<dbReference type="PANTHER" id="PTHR12289:SF44">
    <property type="entry name" value="OUTER MEMBRANE PROTEIN (SAM35), PUTATIVE (AFU_ORTHOLOGUE AFUA_1G13180)-RELATED"/>
    <property type="match status" value="1"/>
</dbReference>
<protein>
    <recommendedName>
        <fullName evidence="6">Mitochondrial outer membrane protein</fullName>
    </recommendedName>
</protein>
<dbReference type="STRING" id="1182541.W9YK44"/>
<keyword evidence="5" id="KW-1185">Reference proteome</keyword>
<evidence type="ECO:0000313" key="4">
    <source>
        <dbReference type="EMBL" id="EXJ93272.1"/>
    </source>
</evidence>
<dbReference type="GeneID" id="19156565"/>
<organism evidence="4 5">
    <name type="scientific">Capronia coronata CBS 617.96</name>
    <dbReference type="NCBI Taxonomy" id="1182541"/>
    <lineage>
        <taxon>Eukaryota</taxon>
        <taxon>Fungi</taxon>
        <taxon>Dikarya</taxon>
        <taxon>Ascomycota</taxon>
        <taxon>Pezizomycotina</taxon>
        <taxon>Eurotiomycetes</taxon>
        <taxon>Chaetothyriomycetidae</taxon>
        <taxon>Chaetothyriales</taxon>
        <taxon>Herpotrichiellaceae</taxon>
        <taxon>Capronia</taxon>
    </lineage>
</organism>
<dbReference type="InterPro" id="IPR033468">
    <property type="entry name" value="Metaxin_GST"/>
</dbReference>
<evidence type="ECO:0000259" key="2">
    <source>
        <dbReference type="Pfam" id="PF17171"/>
    </source>
</evidence>
<dbReference type="Pfam" id="PF17171">
    <property type="entry name" value="GST_C_6"/>
    <property type="match status" value="1"/>
</dbReference>
<gene>
    <name evidence="4" type="ORF">A1O1_01664</name>
</gene>
<dbReference type="GO" id="GO:0007005">
    <property type="term" value="P:mitochondrion organization"/>
    <property type="evidence" value="ECO:0007669"/>
    <property type="project" value="TreeGrafter"/>
</dbReference>
<dbReference type="RefSeq" id="XP_007720766.1">
    <property type="nucleotide sequence ID" value="XM_007722576.1"/>
</dbReference>
<dbReference type="CDD" id="cd03054">
    <property type="entry name" value="GST_N_Metaxin"/>
    <property type="match status" value="1"/>
</dbReference>
<evidence type="ECO:0000256" key="1">
    <source>
        <dbReference type="SAM" id="MobiDB-lite"/>
    </source>
</evidence>
<accession>W9YK44</accession>
<dbReference type="InterPro" id="IPR012336">
    <property type="entry name" value="Thioredoxin-like_fold"/>
</dbReference>
<proteinExistence type="predicted"/>
<evidence type="ECO:0000259" key="3">
    <source>
        <dbReference type="Pfam" id="PF17172"/>
    </source>
</evidence>
<evidence type="ECO:0008006" key="6">
    <source>
        <dbReference type="Google" id="ProtNLM"/>
    </source>
</evidence>
<dbReference type="Proteomes" id="UP000019484">
    <property type="component" value="Unassembled WGS sequence"/>
</dbReference>
<comment type="caution">
    <text evidence="4">The sequence shown here is derived from an EMBL/GenBank/DDBJ whole genome shotgun (WGS) entry which is preliminary data.</text>
</comment>
<feature type="region of interest" description="Disordered" evidence="1">
    <location>
        <begin position="1"/>
        <end position="38"/>
    </location>
</feature>
<feature type="domain" description="Thioredoxin-like fold" evidence="3">
    <location>
        <begin position="96"/>
        <end position="192"/>
    </location>
</feature>
<dbReference type="OrthoDB" id="198787at2759"/>
<dbReference type="AlphaFoldDB" id="W9YK44"/>
<dbReference type="Pfam" id="PF17172">
    <property type="entry name" value="GST_N_4"/>
    <property type="match status" value="1"/>
</dbReference>
<name>W9YK44_9EURO</name>
<evidence type="ECO:0000313" key="5">
    <source>
        <dbReference type="Proteomes" id="UP000019484"/>
    </source>
</evidence>
<dbReference type="HOGENOM" id="CLU_055680_0_0_1"/>
<dbReference type="CDD" id="cd03193">
    <property type="entry name" value="GST_C_Metaxin"/>
    <property type="match status" value="1"/>
</dbReference>
<dbReference type="InterPro" id="IPR050931">
    <property type="entry name" value="Mito_Protein_Transport_Metaxin"/>
</dbReference>
<sequence length="316" mass="35996">MDDHDHENTDINSNGFANPKTARTARTPNKPKSPELSTTSWWSLPHPVKCVFEKFPLITYPENELPQRAPRHQNENILYIFQTLEPRARDAPSFNPSCLKWQAYLKFHGIPFRTRASNNHASPTGALPFLLPASNDPHRSASPVPTARIARWVVSQGGKEEAIHIRQDAYTALIDHVLRSAWLYYLYLDEDNFQAVAWPLYVASTSSSYAVRTSLAYQLRNAAREELLKTNTVIDGQALYRRAEEALQSLSILLGDENFYFGQTTPGLFDASLFAYTQIILDEKLDWKQPALKLALQTHKNLVQHRARLMRGFFSA</sequence>
<dbReference type="EMBL" id="AMWN01000002">
    <property type="protein sequence ID" value="EXJ93272.1"/>
    <property type="molecule type" value="Genomic_DNA"/>
</dbReference>
<dbReference type="PANTHER" id="PTHR12289">
    <property type="entry name" value="METAXIN RELATED"/>
    <property type="match status" value="1"/>
</dbReference>